<dbReference type="InterPro" id="IPR004457">
    <property type="entry name" value="Znf_ZPR1"/>
</dbReference>
<dbReference type="InterPro" id="IPR040141">
    <property type="entry name" value="ZPR1"/>
</dbReference>
<organism evidence="6 7">
    <name type="scientific">Dermatophagoides pteronyssinus</name>
    <name type="common">European house dust mite</name>
    <dbReference type="NCBI Taxonomy" id="6956"/>
    <lineage>
        <taxon>Eukaryota</taxon>
        <taxon>Metazoa</taxon>
        <taxon>Ecdysozoa</taxon>
        <taxon>Arthropoda</taxon>
        <taxon>Chelicerata</taxon>
        <taxon>Arachnida</taxon>
        <taxon>Acari</taxon>
        <taxon>Acariformes</taxon>
        <taxon>Sarcoptiformes</taxon>
        <taxon>Astigmata</taxon>
        <taxon>Psoroptidia</taxon>
        <taxon>Analgoidea</taxon>
        <taxon>Pyroglyphidae</taxon>
        <taxon>Dermatophagoidinae</taxon>
        <taxon>Dermatophagoides</taxon>
    </lineage>
</organism>
<keyword evidence="3" id="KW-0863">Zinc-finger</keyword>
<feature type="domain" description="Zinc finger ZPR1-type" evidence="5">
    <location>
        <begin position="1"/>
        <end position="149"/>
    </location>
</feature>
<comment type="similarity">
    <text evidence="1">Belongs to the ZPR1 family.</text>
</comment>
<dbReference type="Gene3D" id="2.20.25.420">
    <property type="entry name" value="ZPR1, zinc finger domain"/>
    <property type="match status" value="1"/>
</dbReference>
<sequence length="199" mass="22334">MMEIDIPGFRKCLIMSFLCDHCGYKSNEVKPTAQYGDKGAKWTLNVTCIEDLSRDILKSDSASISLPSLELDLEPGTLGGVFTTIEGLLVRIHDEIIDKFKLILGDSKDEKNKQILLFVLQQLKGHLEGTSLPFTLILDDCADLSHIGSIGDELLFFSNPGKPNEQKTKKDANLTKEFYERNEDQNIFLGIADMKVEDY</sequence>
<dbReference type="OMA" id="EIELEMC"/>
<evidence type="ECO:0000256" key="3">
    <source>
        <dbReference type="ARBA" id="ARBA00022771"/>
    </source>
</evidence>
<dbReference type="InterPro" id="IPR042451">
    <property type="entry name" value="ZPR1_A/B_dom"/>
</dbReference>
<accession>A0A6P6XKZ2</accession>
<dbReference type="SMART" id="SM00709">
    <property type="entry name" value="Zpr1"/>
    <property type="match status" value="1"/>
</dbReference>
<dbReference type="NCBIfam" id="TIGR00310">
    <property type="entry name" value="ZPR1_znf"/>
    <property type="match status" value="1"/>
</dbReference>
<dbReference type="AlphaFoldDB" id="A0A6P6XKZ2"/>
<reference evidence="7" key="1">
    <citation type="submission" date="2025-08" db="UniProtKB">
        <authorList>
            <consortium name="RefSeq"/>
        </authorList>
    </citation>
    <scope>IDENTIFICATION</scope>
    <source>
        <strain evidence="7">Airmid</strain>
    </source>
</reference>
<dbReference type="Proteomes" id="UP000515146">
    <property type="component" value="Unplaced"/>
</dbReference>
<evidence type="ECO:0000256" key="1">
    <source>
        <dbReference type="ARBA" id="ARBA00008354"/>
    </source>
</evidence>
<dbReference type="KEGG" id="dpte:113788349"/>
<evidence type="ECO:0000256" key="4">
    <source>
        <dbReference type="ARBA" id="ARBA00022833"/>
    </source>
</evidence>
<dbReference type="OrthoDB" id="308464at2759"/>
<dbReference type="GO" id="GO:0005634">
    <property type="term" value="C:nucleus"/>
    <property type="evidence" value="ECO:0007669"/>
    <property type="project" value="TreeGrafter"/>
</dbReference>
<dbReference type="InterPro" id="IPR056180">
    <property type="entry name" value="ZPR1_jr_dom"/>
</dbReference>
<keyword evidence="4" id="KW-0862">Zinc</keyword>
<evidence type="ECO:0000256" key="2">
    <source>
        <dbReference type="ARBA" id="ARBA00022723"/>
    </source>
</evidence>
<evidence type="ECO:0000313" key="6">
    <source>
        <dbReference type="Proteomes" id="UP000515146"/>
    </source>
</evidence>
<protein>
    <submittedName>
        <fullName evidence="7">Zinc finger protein ZPR1 homolog</fullName>
    </submittedName>
</protein>
<name>A0A6P6XKZ2_DERPT</name>
<dbReference type="GO" id="GO:0008270">
    <property type="term" value="F:zinc ion binding"/>
    <property type="evidence" value="ECO:0007669"/>
    <property type="project" value="UniProtKB-KW"/>
</dbReference>
<dbReference type="Gene3D" id="2.60.120.1040">
    <property type="entry name" value="ZPR1, A/B domain"/>
    <property type="match status" value="1"/>
</dbReference>
<dbReference type="PANTHER" id="PTHR10876:SF0">
    <property type="entry name" value="ZINC FINGER PROTEIN ZPR1"/>
    <property type="match status" value="1"/>
</dbReference>
<dbReference type="RefSeq" id="XP_027193611.1">
    <property type="nucleotide sequence ID" value="XM_027337810.1"/>
</dbReference>
<keyword evidence="6" id="KW-1185">Reference proteome</keyword>
<evidence type="ECO:0000259" key="5">
    <source>
        <dbReference type="SMART" id="SM00709"/>
    </source>
</evidence>
<dbReference type="InParanoid" id="A0A6P6XKZ2"/>
<evidence type="ECO:0000313" key="7">
    <source>
        <dbReference type="RefSeq" id="XP_027193611.1"/>
    </source>
</evidence>
<gene>
    <name evidence="7" type="primary">LOC113788349</name>
</gene>
<proteinExistence type="inferred from homology"/>
<dbReference type="Pfam" id="PF22794">
    <property type="entry name" value="jr-ZPR1"/>
    <property type="match status" value="1"/>
</dbReference>
<keyword evidence="2" id="KW-0479">Metal-binding</keyword>
<dbReference type="Pfam" id="PF03367">
    <property type="entry name" value="Zn_ribbon_ZPR1"/>
    <property type="match status" value="1"/>
</dbReference>
<dbReference type="InterPro" id="IPR042452">
    <property type="entry name" value="ZPR1_Znf1/2"/>
</dbReference>
<dbReference type="PANTHER" id="PTHR10876">
    <property type="entry name" value="ZINC FINGER PROTEIN ZPR1"/>
    <property type="match status" value="1"/>
</dbReference>